<dbReference type="CDD" id="cd00180">
    <property type="entry name" value="PKc"/>
    <property type="match status" value="1"/>
</dbReference>
<evidence type="ECO:0000313" key="4">
    <source>
        <dbReference type="Proteomes" id="UP000758155"/>
    </source>
</evidence>
<feature type="region of interest" description="Disordered" evidence="1">
    <location>
        <begin position="246"/>
        <end position="293"/>
    </location>
</feature>
<feature type="compositionally biased region" description="Polar residues" evidence="1">
    <location>
        <begin position="253"/>
        <end position="263"/>
    </location>
</feature>
<keyword evidence="4" id="KW-1185">Reference proteome</keyword>
<dbReference type="PROSITE" id="PS50011">
    <property type="entry name" value="PROTEIN_KINASE_DOM"/>
    <property type="match status" value="1"/>
</dbReference>
<dbReference type="InterPro" id="IPR008271">
    <property type="entry name" value="Ser/Thr_kinase_AS"/>
</dbReference>
<dbReference type="Gene3D" id="3.30.200.20">
    <property type="entry name" value="Phosphorylase Kinase, domain 1"/>
    <property type="match status" value="1"/>
</dbReference>
<dbReference type="PROSITE" id="PS00108">
    <property type="entry name" value="PROTEIN_KINASE_ST"/>
    <property type="match status" value="1"/>
</dbReference>
<dbReference type="Pfam" id="PF00069">
    <property type="entry name" value="Pkinase"/>
    <property type="match status" value="1"/>
</dbReference>
<dbReference type="SMART" id="SM00220">
    <property type="entry name" value="S_TKc"/>
    <property type="match status" value="1"/>
</dbReference>
<evidence type="ECO:0000313" key="3">
    <source>
        <dbReference type="EMBL" id="KAF3037934.1"/>
    </source>
</evidence>
<comment type="caution">
    <text evidence="3">The sequence shown here is derived from an EMBL/GenBank/DDBJ whole genome shotgun (WGS) entry which is preliminary data.</text>
</comment>
<proteinExistence type="predicted"/>
<organism evidence="3 4">
    <name type="scientific">Didymella heteroderae</name>
    <dbReference type="NCBI Taxonomy" id="1769908"/>
    <lineage>
        <taxon>Eukaryota</taxon>
        <taxon>Fungi</taxon>
        <taxon>Dikarya</taxon>
        <taxon>Ascomycota</taxon>
        <taxon>Pezizomycotina</taxon>
        <taxon>Dothideomycetes</taxon>
        <taxon>Pleosporomycetidae</taxon>
        <taxon>Pleosporales</taxon>
        <taxon>Pleosporineae</taxon>
        <taxon>Didymellaceae</taxon>
        <taxon>Didymella</taxon>
    </lineage>
</organism>
<feature type="compositionally biased region" description="Acidic residues" evidence="1">
    <location>
        <begin position="421"/>
        <end position="442"/>
    </location>
</feature>
<dbReference type="OrthoDB" id="4062651at2759"/>
<protein>
    <recommendedName>
        <fullName evidence="2">Protein kinase domain-containing protein</fullName>
    </recommendedName>
</protein>
<feature type="region of interest" description="Disordered" evidence="1">
    <location>
        <begin position="1430"/>
        <end position="1465"/>
    </location>
</feature>
<feature type="compositionally biased region" description="Gly residues" evidence="1">
    <location>
        <begin position="470"/>
        <end position="487"/>
    </location>
</feature>
<evidence type="ECO:0000256" key="1">
    <source>
        <dbReference type="SAM" id="MobiDB-lite"/>
    </source>
</evidence>
<dbReference type="Pfam" id="PF06985">
    <property type="entry name" value="HET"/>
    <property type="match status" value="1"/>
</dbReference>
<feature type="region of interest" description="Disordered" evidence="1">
    <location>
        <begin position="421"/>
        <end position="491"/>
    </location>
</feature>
<feature type="compositionally biased region" description="Polar residues" evidence="1">
    <location>
        <begin position="551"/>
        <end position="561"/>
    </location>
</feature>
<feature type="domain" description="Protein kinase" evidence="2">
    <location>
        <begin position="684"/>
        <end position="960"/>
    </location>
</feature>
<reference evidence="3" key="1">
    <citation type="submission" date="2019-04" db="EMBL/GenBank/DDBJ databases">
        <title>Sequencing of skin fungus with MAO and IRED activity.</title>
        <authorList>
            <person name="Marsaioli A.J."/>
            <person name="Bonatto J.M.C."/>
            <person name="Reis Junior O."/>
        </authorList>
    </citation>
    <scope>NUCLEOTIDE SEQUENCE</scope>
    <source>
        <strain evidence="3">28M1</strain>
    </source>
</reference>
<feature type="compositionally biased region" description="Polar residues" evidence="1">
    <location>
        <begin position="270"/>
        <end position="280"/>
    </location>
</feature>
<feature type="region of interest" description="Disordered" evidence="1">
    <location>
        <begin position="513"/>
        <end position="564"/>
    </location>
</feature>
<dbReference type="Gene3D" id="1.10.510.10">
    <property type="entry name" value="Transferase(Phosphotransferase) domain 1"/>
    <property type="match status" value="1"/>
</dbReference>
<evidence type="ECO:0000259" key="2">
    <source>
        <dbReference type="PROSITE" id="PS50011"/>
    </source>
</evidence>
<dbReference type="GO" id="GO:0004672">
    <property type="term" value="F:protein kinase activity"/>
    <property type="evidence" value="ECO:0007669"/>
    <property type="project" value="InterPro"/>
</dbReference>
<feature type="compositionally biased region" description="Basic and acidic residues" evidence="1">
    <location>
        <begin position="122"/>
        <end position="138"/>
    </location>
</feature>
<sequence>MEGAGFAFDTADMDFNNVFATMPQQQQQSFAKPTEDNTFGFFGDEGIDTAASFIDPTLFSTPSQDMSFMPQTLAMDNTMSNAMWSSHLTPESLIMNSFPATPTQPLEVYPTNIGTSLGKRPRQPDVDDFTQSKRHESTGDYTLSSFSSNSPRMDVIQGLSDEAADVCTTWFNKYAVLPSDRHIDSLSQLTGESADAIRQWFGRLLKQGMGGADSAYKSQTDMPMPALCWSDSYTTDLVPTHQLGGISLPQLPTPQLTQENTATPERRSSNDTTIVGQPASTLRGGKKRCSPTEDRDLLARDSNKIYQCTRKCGKRYGRKCDWKRNEEEGYPCKSWVCSLCISEGVENVRPCFRKYHFVQHFRNIHPDVNSDEYEQASIVSSETEFPRNCGFCRHKFDSRQDRIDHIAEHFKQGKCMLDWNDENDDDADNSDNNDGDDDDNDDDKPSGDGYDGAPSHPPPQSDPGDFGSHYFGGGDYAGGGSGGGSGSGPSLLPDTFFQFQLSSKSDIIDITKQIQGGQRQQRTPSSPHTERHSSSPEPMSSEDGVLRGKQATPTQGDQTSLAGDALSGRLVGGTKFPSQPLVARGVCLSNDGVGLIKDVANRLPAVLDMHTDPAGRNTENSPTEAFANHSTEKSGVLSPAVPDAAQRTTSQLNSDVLAQATPNKALVSSTAVLDTLQYFTPQSFLSVRLLGAGGFSTVDEVLHRATNLRLGRKTLKNRDQTAMEELKKEVSVLQKLRHPHVIRFLGAYSKGDKMSILVSPVAETTLALWLEQVTLQQPANLATIISKMFGCLVSSVRYLHEQRPVVKHMDIKPQNILVAPGDQEFPHVVLCDFGISSSDEGVSDGQHKPLTRRYVAPEVFDGFTRKQAADIWSLGCVFAEMASAPFGRSNLEWMNFRREYSGRTGKHYWQDVPALQHWLSNFLKDAATPTEQQVVGTLKEMLNADPNERPSAALLSLSYTPAPCCLEWPNDNAAFPAPDQELEAVEVLVNKDGSDCCDHHLQTDSAVVDPCADLFKNAKGWIEDCSHTHDACRQYAPTDGTLPTRLVDTRPQGLNDSIVRVIDSASIAQGSEVVQYATLSYVWSKTDITLTSDQLQNVQLGLQRQTLPEPLESGIKAAQKLGFRYVWVDSLCVLQDSEDDKRSECAGMASVFRNAALTIVLDQITKHRSENLGIVLANKNAGVQLQTANSSVDHLSVIASLPVSDFATPAFGWDTRAWALQERLLSRRLLHLCATQLYWECASLKASDTFPRGLSSLVWEKAHSKSHHERAQRGKAGSKSIIVKNTNDILHSGKFASESAKNTFDKQTPLEATRLRNCQWIHKEGDQSGDSMDVAHTTLQPGDAKAPLSSKGNFHATYARKNSGVGVAPSTKSTITATLDCNTTVGTFNASGPWTGTHANDDRTSPDRSTSPYLKGFFGLSSLSDSQTLPLNFSGASKPVGPQSRPTDAHPPLSKAKRGSENNDRLHAQSLERCVDVLTHSEHLAARSNDNATQQASSNCVGTNAPGFWDSDHRLCKEHGSTTNVSATGLETLRHVDLDPALNDNVNIGLTEHPLSDSIANTLAHQLASCKHSHPCVSGAQGAMHEDIFAEEDGMKI</sequence>
<dbReference type="GO" id="GO:0005524">
    <property type="term" value="F:ATP binding"/>
    <property type="evidence" value="ECO:0007669"/>
    <property type="project" value="InterPro"/>
</dbReference>
<dbReference type="InterPro" id="IPR000719">
    <property type="entry name" value="Prot_kinase_dom"/>
</dbReference>
<accession>A0A9P4WPE2</accession>
<dbReference type="EMBL" id="SWKV01000039">
    <property type="protein sequence ID" value="KAF3037934.1"/>
    <property type="molecule type" value="Genomic_DNA"/>
</dbReference>
<dbReference type="PANTHER" id="PTHR33112">
    <property type="entry name" value="DOMAIN PROTEIN, PUTATIVE-RELATED"/>
    <property type="match status" value="1"/>
</dbReference>
<feature type="compositionally biased region" description="Polar residues" evidence="1">
    <location>
        <begin position="1389"/>
        <end position="1398"/>
    </location>
</feature>
<feature type="region of interest" description="Disordered" evidence="1">
    <location>
        <begin position="1389"/>
        <end position="1410"/>
    </location>
</feature>
<name>A0A9P4WPE2_9PLEO</name>
<gene>
    <name evidence="3" type="ORF">E8E12_004107</name>
</gene>
<dbReference type="SUPFAM" id="SSF56112">
    <property type="entry name" value="Protein kinase-like (PK-like)"/>
    <property type="match status" value="1"/>
</dbReference>
<feature type="compositionally biased region" description="Polar residues" evidence="1">
    <location>
        <begin position="513"/>
        <end position="527"/>
    </location>
</feature>
<dbReference type="Proteomes" id="UP000758155">
    <property type="component" value="Unassembled WGS sequence"/>
</dbReference>
<dbReference type="InterPro" id="IPR010730">
    <property type="entry name" value="HET"/>
</dbReference>
<dbReference type="InterPro" id="IPR011009">
    <property type="entry name" value="Kinase-like_dom_sf"/>
</dbReference>
<dbReference type="PANTHER" id="PTHR33112:SF16">
    <property type="entry name" value="HETEROKARYON INCOMPATIBILITY DOMAIN-CONTAINING PROTEIN"/>
    <property type="match status" value="1"/>
</dbReference>
<feature type="region of interest" description="Disordered" evidence="1">
    <location>
        <begin position="612"/>
        <end position="637"/>
    </location>
</feature>
<feature type="region of interest" description="Disordered" evidence="1">
    <location>
        <begin position="113"/>
        <end position="144"/>
    </location>
</feature>